<keyword evidence="3" id="KW-1185">Reference proteome</keyword>
<protein>
    <submittedName>
        <fullName evidence="2">Uncharacterized protein</fullName>
    </submittedName>
</protein>
<dbReference type="EMBL" id="JBICBT010001017">
    <property type="protein sequence ID" value="KAL3087564.1"/>
    <property type="molecule type" value="Genomic_DNA"/>
</dbReference>
<dbReference type="InterPro" id="IPR037219">
    <property type="entry name" value="Peptidase_M41-like"/>
</dbReference>
<evidence type="ECO:0000313" key="2">
    <source>
        <dbReference type="EMBL" id="KAL3087564.1"/>
    </source>
</evidence>
<reference evidence="2 3" key="1">
    <citation type="submission" date="2024-10" db="EMBL/GenBank/DDBJ databases">
        <authorList>
            <person name="Kim D."/>
        </authorList>
    </citation>
    <scope>NUCLEOTIDE SEQUENCE [LARGE SCALE GENOMIC DNA]</scope>
    <source>
        <strain evidence="2">BH-2024</strain>
    </source>
</reference>
<evidence type="ECO:0000313" key="1">
    <source>
        <dbReference type="EMBL" id="KAL3087562.1"/>
    </source>
</evidence>
<comment type="caution">
    <text evidence="2">The sequence shown here is derived from an EMBL/GenBank/DDBJ whole genome shotgun (WGS) entry which is preliminary data.</text>
</comment>
<dbReference type="SUPFAM" id="SSF140990">
    <property type="entry name" value="FtsH protease domain-like"/>
    <property type="match status" value="1"/>
</dbReference>
<dbReference type="AlphaFoldDB" id="A0ABD2JAJ2"/>
<dbReference type="Proteomes" id="UP001620626">
    <property type="component" value="Unassembled WGS sequence"/>
</dbReference>
<dbReference type="EMBL" id="JBICBT010001017">
    <property type="protein sequence ID" value="KAL3087562.1"/>
    <property type="molecule type" value="Genomic_DNA"/>
</dbReference>
<accession>A0ABD2JAJ2</accession>
<proteinExistence type="predicted"/>
<dbReference type="Gene3D" id="1.20.58.760">
    <property type="entry name" value="Peptidase M41"/>
    <property type="match status" value="1"/>
</dbReference>
<name>A0ABD2JAJ2_9BILA</name>
<evidence type="ECO:0000313" key="3">
    <source>
        <dbReference type="Proteomes" id="UP001620626"/>
    </source>
</evidence>
<sequence>MSDRRKAEEKMSKAIFISADCWLCVFDLLRPRQLGLGISMISHRFDFYFDEHFRTRKWSLKPIELLPKYEADGIEGMPEEFISATIIPNNGNLGLTLSTEIILSECNIDELKMVLIATMAGKAAEELLIGRSEGHEGDIEAARPVAKQLLRKKGRRINERTSRGS</sequence>
<gene>
    <name evidence="1" type="ORF">niasHT_024955</name>
    <name evidence="2" type="ORF">niasHT_024957</name>
</gene>
<organism evidence="2 3">
    <name type="scientific">Heterodera trifolii</name>
    <dbReference type="NCBI Taxonomy" id="157864"/>
    <lineage>
        <taxon>Eukaryota</taxon>
        <taxon>Metazoa</taxon>
        <taxon>Ecdysozoa</taxon>
        <taxon>Nematoda</taxon>
        <taxon>Chromadorea</taxon>
        <taxon>Rhabditida</taxon>
        <taxon>Tylenchina</taxon>
        <taxon>Tylenchomorpha</taxon>
        <taxon>Tylenchoidea</taxon>
        <taxon>Heteroderidae</taxon>
        <taxon>Heteroderinae</taxon>
        <taxon>Heterodera</taxon>
    </lineage>
</organism>